<comment type="caution">
    <text evidence="1">The sequence shown here is derived from an EMBL/GenBank/DDBJ whole genome shotgun (WGS) entry which is preliminary data.</text>
</comment>
<proteinExistence type="predicted"/>
<dbReference type="AlphaFoldDB" id="A0A814SN83"/>
<dbReference type="EMBL" id="CAJNOC010011468">
    <property type="protein sequence ID" value="CAF1148232.1"/>
    <property type="molecule type" value="Genomic_DNA"/>
</dbReference>
<evidence type="ECO:0000313" key="2">
    <source>
        <dbReference type="Proteomes" id="UP000663879"/>
    </source>
</evidence>
<name>A0A814SN83_9BILA</name>
<protein>
    <submittedName>
        <fullName evidence="1">Uncharacterized protein</fullName>
    </submittedName>
</protein>
<accession>A0A814SN83</accession>
<sequence>MVNELLPIKRENSSLHFEQQEQEIFVCKFCEPEWSTPFEDRLKAHLSSKHKNK</sequence>
<evidence type="ECO:0000313" key="1">
    <source>
        <dbReference type="EMBL" id="CAF1148232.1"/>
    </source>
</evidence>
<feature type="non-terminal residue" evidence="1">
    <location>
        <position position="1"/>
    </location>
</feature>
<gene>
    <name evidence="1" type="ORF">OXX778_LOCUS23182</name>
</gene>
<keyword evidence="2" id="KW-1185">Reference proteome</keyword>
<reference evidence="1" key="1">
    <citation type="submission" date="2021-02" db="EMBL/GenBank/DDBJ databases">
        <authorList>
            <person name="Nowell W R."/>
        </authorList>
    </citation>
    <scope>NUCLEOTIDE SEQUENCE</scope>
    <source>
        <strain evidence="1">Ploen Becks lab</strain>
    </source>
</reference>
<dbReference type="Proteomes" id="UP000663879">
    <property type="component" value="Unassembled WGS sequence"/>
</dbReference>
<organism evidence="1 2">
    <name type="scientific">Brachionus calyciflorus</name>
    <dbReference type="NCBI Taxonomy" id="104777"/>
    <lineage>
        <taxon>Eukaryota</taxon>
        <taxon>Metazoa</taxon>
        <taxon>Spiralia</taxon>
        <taxon>Gnathifera</taxon>
        <taxon>Rotifera</taxon>
        <taxon>Eurotatoria</taxon>
        <taxon>Monogononta</taxon>
        <taxon>Pseudotrocha</taxon>
        <taxon>Ploima</taxon>
        <taxon>Brachionidae</taxon>
        <taxon>Brachionus</taxon>
    </lineage>
</organism>